<accession>W4LQL1</accession>
<dbReference type="InterPro" id="IPR009097">
    <property type="entry name" value="Cyclic_Pdiesterase"/>
</dbReference>
<dbReference type="InterPro" id="IPR004175">
    <property type="entry name" value="RNA_CPDase"/>
</dbReference>
<dbReference type="Gene3D" id="3.90.1140.10">
    <property type="entry name" value="Cyclic phosphodiesterase"/>
    <property type="match status" value="1"/>
</dbReference>
<dbReference type="NCBIfam" id="TIGR02258">
    <property type="entry name" value="2_5_ligase"/>
    <property type="match status" value="1"/>
</dbReference>
<comment type="caution">
    <text evidence="2">The sequence shown here is derived from an EMBL/GenBank/DDBJ whole genome shotgun (WGS) entry which is preliminary data.</text>
</comment>
<gene>
    <name evidence="2" type="ORF">ETSY2_40385</name>
</gene>
<evidence type="ECO:0000313" key="2">
    <source>
        <dbReference type="EMBL" id="ETW99696.1"/>
    </source>
</evidence>
<dbReference type="HOGENOM" id="CLU_1790885_0_0_7"/>
<evidence type="ECO:0000313" key="3">
    <source>
        <dbReference type="Proteomes" id="UP000019140"/>
    </source>
</evidence>
<dbReference type="SUPFAM" id="SSF55144">
    <property type="entry name" value="LigT-like"/>
    <property type="match status" value="1"/>
</dbReference>
<dbReference type="AlphaFoldDB" id="W4LQL1"/>
<sequence>IWFFLGETDRLQDIKDALASVTAAPFELTLASVGRFPKRQKQPPRVLWVGIDADPALGQLHKKITQVLAEIGFEPEDRLFNPHITLARLKTREPLPEVDTFLNAHDVFRVPSIPITEFTLFSSMLSSQGAHYEREAVFALKTAL</sequence>
<dbReference type="Pfam" id="PF13563">
    <property type="entry name" value="2_5_RNA_ligase2"/>
    <property type="match status" value="1"/>
</dbReference>
<dbReference type="EMBL" id="AZHX01001802">
    <property type="protein sequence ID" value="ETW99696.1"/>
    <property type="molecule type" value="Genomic_DNA"/>
</dbReference>
<dbReference type="PANTHER" id="PTHR35561">
    <property type="entry name" value="RNA 2',3'-CYCLIC PHOSPHODIESTERASE"/>
    <property type="match status" value="1"/>
</dbReference>
<organism evidence="2 3">
    <name type="scientific">Candidatus Entotheonella gemina</name>
    <dbReference type="NCBI Taxonomy" id="1429439"/>
    <lineage>
        <taxon>Bacteria</taxon>
        <taxon>Pseudomonadati</taxon>
        <taxon>Nitrospinota/Tectimicrobiota group</taxon>
        <taxon>Candidatus Tectimicrobiota</taxon>
        <taxon>Candidatus Entotheonellia</taxon>
        <taxon>Candidatus Entotheonellales</taxon>
        <taxon>Candidatus Entotheonellaceae</taxon>
        <taxon>Candidatus Entotheonella</taxon>
    </lineage>
</organism>
<dbReference type="GO" id="GO:0004113">
    <property type="term" value="F:2',3'-cyclic-nucleotide 3'-phosphodiesterase activity"/>
    <property type="evidence" value="ECO:0007669"/>
    <property type="project" value="InterPro"/>
</dbReference>
<protein>
    <submittedName>
        <fullName evidence="2">Uncharacterized protein</fullName>
    </submittedName>
</protein>
<name>W4LQL1_9BACT</name>
<dbReference type="Proteomes" id="UP000019140">
    <property type="component" value="Unassembled WGS sequence"/>
</dbReference>
<dbReference type="PANTHER" id="PTHR35561:SF1">
    <property type="entry name" value="RNA 2',3'-CYCLIC PHOSPHODIESTERASE"/>
    <property type="match status" value="1"/>
</dbReference>
<keyword evidence="3" id="KW-1185">Reference proteome</keyword>
<evidence type="ECO:0000256" key="1">
    <source>
        <dbReference type="ARBA" id="ARBA00022801"/>
    </source>
</evidence>
<proteinExistence type="predicted"/>
<keyword evidence="1" id="KW-0378">Hydrolase</keyword>
<dbReference type="GO" id="GO:0008664">
    <property type="term" value="F:RNA 2',3'-cyclic 3'-phosphodiesterase activity"/>
    <property type="evidence" value="ECO:0007669"/>
    <property type="project" value="InterPro"/>
</dbReference>
<feature type="non-terminal residue" evidence="2">
    <location>
        <position position="1"/>
    </location>
</feature>
<reference evidence="2 3" key="1">
    <citation type="journal article" date="2014" name="Nature">
        <title>An environmental bacterial taxon with a large and distinct metabolic repertoire.</title>
        <authorList>
            <person name="Wilson M.C."/>
            <person name="Mori T."/>
            <person name="Ruckert C."/>
            <person name="Uria A.R."/>
            <person name="Helf M.J."/>
            <person name="Takada K."/>
            <person name="Gernert C."/>
            <person name="Steffens U.A."/>
            <person name="Heycke N."/>
            <person name="Schmitt S."/>
            <person name="Rinke C."/>
            <person name="Helfrich E.J."/>
            <person name="Brachmann A.O."/>
            <person name="Gurgui C."/>
            <person name="Wakimoto T."/>
            <person name="Kracht M."/>
            <person name="Crusemann M."/>
            <person name="Hentschel U."/>
            <person name="Abe I."/>
            <person name="Matsunaga S."/>
            <person name="Kalinowski J."/>
            <person name="Takeyama H."/>
            <person name="Piel J."/>
        </authorList>
    </citation>
    <scope>NUCLEOTIDE SEQUENCE [LARGE SCALE GENOMIC DNA]</scope>
    <source>
        <strain evidence="3">TSY2</strain>
    </source>
</reference>